<dbReference type="EMBL" id="VWPH01000005">
    <property type="protein sequence ID" value="KAA5834547.1"/>
    <property type="molecule type" value="Genomic_DNA"/>
</dbReference>
<dbReference type="Gene3D" id="3.40.190.10">
    <property type="entry name" value="Periplasmic binding protein-like II"/>
    <property type="match status" value="1"/>
</dbReference>
<dbReference type="InterPro" id="IPR006311">
    <property type="entry name" value="TAT_signal"/>
</dbReference>
<dbReference type="PANTHER" id="PTHR30290">
    <property type="entry name" value="PERIPLASMIC BINDING COMPONENT OF ABC TRANSPORTER"/>
    <property type="match status" value="1"/>
</dbReference>
<feature type="domain" description="Solute-binding protein family 5" evidence="4">
    <location>
        <begin position="88"/>
        <end position="417"/>
    </location>
</feature>
<dbReference type="PANTHER" id="PTHR30290:SF9">
    <property type="entry name" value="OLIGOPEPTIDE-BINDING PROTEIN APPA"/>
    <property type="match status" value="1"/>
</dbReference>
<dbReference type="GO" id="GO:0015833">
    <property type="term" value="P:peptide transport"/>
    <property type="evidence" value="ECO:0007669"/>
    <property type="project" value="TreeGrafter"/>
</dbReference>
<dbReference type="InterPro" id="IPR039424">
    <property type="entry name" value="SBP_5"/>
</dbReference>
<dbReference type="GO" id="GO:1904680">
    <property type="term" value="F:peptide transmembrane transporter activity"/>
    <property type="evidence" value="ECO:0007669"/>
    <property type="project" value="TreeGrafter"/>
</dbReference>
<evidence type="ECO:0000256" key="3">
    <source>
        <dbReference type="ARBA" id="ARBA00022729"/>
    </source>
</evidence>
<dbReference type="RefSeq" id="WP_150066848.1">
    <property type="nucleotide sequence ID" value="NZ_VWPH01000005.1"/>
</dbReference>
<dbReference type="Proteomes" id="UP000323946">
    <property type="component" value="Unassembled WGS sequence"/>
</dbReference>
<keyword evidence="6" id="KW-1185">Reference proteome</keyword>
<dbReference type="PIRSF" id="PIRSF002741">
    <property type="entry name" value="MppA"/>
    <property type="match status" value="1"/>
</dbReference>
<gene>
    <name evidence="5" type="ORF">F1721_12825</name>
</gene>
<keyword evidence="3" id="KW-0732">Signal</keyword>
<accession>A0A5M7C247</accession>
<dbReference type="Gene3D" id="3.10.105.10">
    <property type="entry name" value="Dipeptide-binding Protein, Domain 3"/>
    <property type="match status" value="1"/>
</dbReference>
<dbReference type="AlphaFoldDB" id="A0A5M7C247"/>
<dbReference type="PROSITE" id="PS51257">
    <property type="entry name" value="PROKAR_LIPOPROTEIN"/>
    <property type="match status" value="1"/>
</dbReference>
<dbReference type="CDD" id="cd00995">
    <property type="entry name" value="PBP2_NikA_DppA_OppA_like"/>
    <property type="match status" value="1"/>
</dbReference>
<dbReference type="PROSITE" id="PS51318">
    <property type="entry name" value="TAT"/>
    <property type="match status" value="1"/>
</dbReference>
<dbReference type="OrthoDB" id="3464494at2"/>
<evidence type="ECO:0000256" key="1">
    <source>
        <dbReference type="ARBA" id="ARBA00005695"/>
    </source>
</evidence>
<comment type="similarity">
    <text evidence="1">Belongs to the bacterial solute-binding protein 5 family.</text>
</comment>
<dbReference type="GO" id="GO:0042597">
    <property type="term" value="C:periplasmic space"/>
    <property type="evidence" value="ECO:0007669"/>
    <property type="project" value="UniProtKB-ARBA"/>
</dbReference>
<evidence type="ECO:0000313" key="6">
    <source>
        <dbReference type="Proteomes" id="UP000323946"/>
    </source>
</evidence>
<dbReference type="GO" id="GO:0043190">
    <property type="term" value="C:ATP-binding cassette (ABC) transporter complex"/>
    <property type="evidence" value="ECO:0007669"/>
    <property type="project" value="InterPro"/>
</dbReference>
<dbReference type="InterPro" id="IPR030678">
    <property type="entry name" value="Peptide/Ni-bd"/>
</dbReference>
<dbReference type="SMR" id="A0A5M7C247"/>
<name>A0A5M7C247_SACHI</name>
<sequence>MTQHIGRRGLLRGLGVGAALLATGCESAVARQERVVPAGPPKPGGTAELGLLSDLVPKNLFTNTGPAITTLIGLVYDRLVHYGPSGLEPRPALATSWTPAPDGTALTLRLRDDVRFHSGREFTAADVEFSLRTYADPQWNGQLRSTAAAITDVDVIGPHEVVLRFAHPLSNIFDLLDTVPIIDSESIADLRSGARFVGTGPFRFDGWRPNTELRFTRNPDYFVPGRPYLDGVRARIIPEKSSLLSALKSGQVHFADTLGHRDVESAVRLGTARAITLTGAELQAYVGTNVTTPPLDDVRIRRAIAHALDRERIITEVFRGAGYASSLPWPKDSPAYDEARAARYARDLPRARALVAQHGPVPVLPLVYAAKDPSLAAVAQIVQNNLAEIGIEVRLEPLDRAQFTQQLIAGGFRGLWVTTHSWAQMTPSTLTVSAYPFNARKNASHFSSPDYTRAADAAWQLTGDPAEAHAALSDQLLDELFLIEIGVCWQRWAHSPELQGIGYSRRRELDLTEAFLA</sequence>
<organism evidence="5 6">
    <name type="scientific">Saccharopolyspora hirsuta</name>
    <dbReference type="NCBI Taxonomy" id="1837"/>
    <lineage>
        <taxon>Bacteria</taxon>
        <taxon>Bacillati</taxon>
        <taxon>Actinomycetota</taxon>
        <taxon>Actinomycetes</taxon>
        <taxon>Pseudonocardiales</taxon>
        <taxon>Pseudonocardiaceae</taxon>
        <taxon>Saccharopolyspora</taxon>
    </lineage>
</organism>
<dbReference type="SUPFAM" id="SSF53850">
    <property type="entry name" value="Periplasmic binding protein-like II"/>
    <property type="match status" value="1"/>
</dbReference>
<evidence type="ECO:0000313" key="5">
    <source>
        <dbReference type="EMBL" id="KAA5834547.1"/>
    </source>
</evidence>
<evidence type="ECO:0000256" key="2">
    <source>
        <dbReference type="ARBA" id="ARBA00022448"/>
    </source>
</evidence>
<dbReference type="Pfam" id="PF00496">
    <property type="entry name" value="SBP_bac_5"/>
    <property type="match status" value="1"/>
</dbReference>
<comment type="caution">
    <text evidence="5">The sequence shown here is derived from an EMBL/GenBank/DDBJ whole genome shotgun (WGS) entry which is preliminary data.</text>
</comment>
<proteinExistence type="inferred from homology"/>
<dbReference type="InterPro" id="IPR000914">
    <property type="entry name" value="SBP_5_dom"/>
</dbReference>
<reference evidence="5 6" key="1">
    <citation type="submission" date="2019-09" db="EMBL/GenBank/DDBJ databases">
        <title>Draft genome sequence of the thermophilic Saccharopolyspora hirsuta VKM Ac-666T.</title>
        <authorList>
            <person name="Lobastova T.G."/>
            <person name="Fokina V."/>
            <person name="Bragin E.Y."/>
            <person name="Shtratnikova V.Y."/>
            <person name="Starodumova I.P."/>
            <person name="Tarlachkov S.V."/>
            <person name="Donova M.V."/>
        </authorList>
    </citation>
    <scope>NUCLEOTIDE SEQUENCE [LARGE SCALE GENOMIC DNA]</scope>
    <source>
        <strain evidence="5 6">VKM Ac-666</strain>
    </source>
</reference>
<evidence type="ECO:0000259" key="4">
    <source>
        <dbReference type="Pfam" id="PF00496"/>
    </source>
</evidence>
<protein>
    <submittedName>
        <fullName evidence="5">ABC transporter substrate-binding protein</fullName>
    </submittedName>
</protein>
<keyword evidence="2" id="KW-0813">Transport</keyword>